<feature type="region of interest" description="Disordered" evidence="6">
    <location>
        <begin position="342"/>
        <end position="374"/>
    </location>
</feature>
<comment type="caution">
    <text evidence="8">The sequence shown here is derived from an EMBL/GenBank/DDBJ whole genome shotgun (WGS) entry which is preliminary data.</text>
</comment>
<dbReference type="InterPro" id="IPR001471">
    <property type="entry name" value="AP2/ERF_dom"/>
</dbReference>
<dbReference type="GeneID" id="39979448"/>
<keyword evidence="2" id="KW-0805">Transcription regulation</keyword>
<feature type="domain" description="AP2/ERF" evidence="7">
    <location>
        <begin position="865"/>
        <end position="916"/>
    </location>
</feature>
<dbReference type="AlphaFoldDB" id="A0A1J4MGT5"/>
<evidence type="ECO:0000256" key="5">
    <source>
        <dbReference type="ARBA" id="ARBA00023242"/>
    </source>
</evidence>
<dbReference type="OrthoDB" id="372718at2759"/>
<dbReference type="VEuPathDB" id="CryptoDB:cubi_02658"/>
<feature type="region of interest" description="Disordered" evidence="6">
    <location>
        <begin position="810"/>
        <end position="830"/>
    </location>
</feature>
<dbReference type="GO" id="GO:0003700">
    <property type="term" value="F:DNA-binding transcription factor activity"/>
    <property type="evidence" value="ECO:0007669"/>
    <property type="project" value="InterPro"/>
</dbReference>
<evidence type="ECO:0000313" key="8">
    <source>
        <dbReference type="EMBL" id="OII73446.1"/>
    </source>
</evidence>
<dbReference type="Proteomes" id="UP000186176">
    <property type="component" value="Unassembled WGS sequence"/>
</dbReference>
<protein>
    <recommendedName>
        <fullName evidence="7">AP2/ERF domain-containing protein</fullName>
    </recommendedName>
</protein>
<evidence type="ECO:0000256" key="3">
    <source>
        <dbReference type="ARBA" id="ARBA00023125"/>
    </source>
</evidence>
<dbReference type="GO" id="GO:0005634">
    <property type="term" value="C:nucleus"/>
    <property type="evidence" value="ECO:0007669"/>
    <property type="project" value="UniProtKB-SubCell"/>
</dbReference>
<sequence length="938" mass="105087">MEARESIDVKMVVEESGVETNLISGTECTTENTNLTLEARENAVVDQKDESMKLKQSELEVDHELICIDFFLRYISNLYPLWAEYGDNLMFHIAQIYGAISKEEFRPYLQIIECIGLKMNEKMKPDHYKTISSELNRKTRSSNSIIDNQGYPLDIEKCDSQVCIRAISHLDSYREWLDGMLTGTDCRLESVSQVSESLEGQIGKPISEWKPANLTGELVLPLVYQAYVTMEIKRGGDPGQNGRHVEDFSSAVTEKSGGLNNLGKSSVPNNSPSKVGNEVGVTYEKNRDRWVAVWTENGIRRSRIFNVKQYGYDTAREMAIQYRREQLANINNKIPTVTPVQAVRTNKRSRRSIEGTGRSGRTSPSAYNTRNSSLDAISLQNPDFEVFYDQEKDSWICRNSVNTLEQETLFSVEEFGTEKARQLAIEKAGGLADETSFTPVKKVSSRASASKGTLFTPKRKDSQGTDGTALNVSGEGHATSSSSFRIRIATNASNSKGEQGSGQFGNGTQNFSSEQNTGGRSESRKSASGEEFLVYHGKKYYFGPVIEGIRYDKIQNRWVTGYVGQDGRKRYKYFSIGAYGFEGSRQLAIEYRESMYSSTKGVDKLSEFLQTVIQGFPAHEDGVLQDVSFEDLTIHKGQLKDGSERCYLCIPSKGDFLVTTPTDPGDEQVNFLLNRYRSVLQNNGGKEEHLLKESILACVRSDLKSPSALINSSLDTITQKGENLGIPTEIQNETEVSIRSEDVVMQDLEKKKEGDDKVVKILINSTNETLKKEGRQEELIQSLKEDPGKKIDEGSLLSASPVVNLDFSKGIEEPLGSPSKMGTPSSRSTDSIHDCIVTTYDDSMFIEIEDKSSPNGRKRFFIGPEIDGVSYNPTIHRWVTQYDIDGVSMTKNFSVKSYGFEKSRYLAIQWRIKYNGEPSQLSQLVRALHDQGIEYPPK</sequence>
<feature type="compositionally biased region" description="Low complexity" evidence="6">
    <location>
        <begin position="440"/>
        <end position="451"/>
    </location>
</feature>
<evidence type="ECO:0000256" key="2">
    <source>
        <dbReference type="ARBA" id="ARBA00023015"/>
    </source>
</evidence>
<comment type="subcellular location">
    <subcellularLocation>
        <location evidence="1">Nucleus</location>
    </subcellularLocation>
</comment>
<dbReference type="RefSeq" id="XP_028874789.1">
    <property type="nucleotide sequence ID" value="XM_029019669.1"/>
</dbReference>
<gene>
    <name evidence="8" type="ORF">cubi_02658</name>
</gene>
<keyword evidence="4" id="KW-0804">Transcription</keyword>
<evidence type="ECO:0000256" key="1">
    <source>
        <dbReference type="ARBA" id="ARBA00004123"/>
    </source>
</evidence>
<keyword evidence="3" id="KW-0238">DNA-binding</keyword>
<keyword evidence="9" id="KW-1185">Reference proteome</keyword>
<dbReference type="Gene3D" id="1.20.5.2050">
    <property type="match status" value="3"/>
</dbReference>
<feature type="compositionally biased region" description="Polar residues" evidence="6">
    <location>
        <begin position="820"/>
        <end position="829"/>
    </location>
</feature>
<feature type="domain" description="AP2/ERF" evidence="7">
    <location>
        <begin position="544"/>
        <end position="597"/>
    </location>
</feature>
<evidence type="ECO:0000313" key="9">
    <source>
        <dbReference type="Proteomes" id="UP000186176"/>
    </source>
</evidence>
<evidence type="ECO:0000259" key="7">
    <source>
        <dbReference type="Pfam" id="PF00847"/>
    </source>
</evidence>
<name>A0A1J4MGT5_9CRYT</name>
<reference evidence="8 9" key="1">
    <citation type="submission" date="2016-10" db="EMBL/GenBank/DDBJ databases">
        <title>Reductive evolution of mitochondrial metabolism and differential evolution of invasion-related proteins in Cryptosporidium.</title>
        <authorList>
            <person name="Liu S."/>
            <person name="Roellig D.M."/>
            <person name="Guo Y."/>
            <person name="Li N."/>
            <person name="Frace M.A."/>
            <person name="Tang K."/>
            <person name="Zhang L."/>
            <person name="Feng Y."/>
            <person name="Xiao L."/>
        </authorList>
    </citation>
    <scope>NUCLEOTIDE SEQUENCE [LARGE SCALE GENOMIC DNA]</scope>
    <source>
        <strain evidence="8">39726</strain>
    </source>
</reference>
<feature type="compositionally biased region" description="Polar residues" evidence="6">
    <location>
        <begin position="506"/>
        <end position="520"/>
    </location>
</feature>
<feature type="compositionally biased region" description="Polar residues" evidence="6">
    <location>
        <begin position="359"/>
        <end position="374"/>
    </location>
</feature>
<dbReference type="EMBL" id="LRBP01000016">
    <property type="protein sequence ID" value="OII73446.1"/>
    <property type="molecule type" value="Genomic_DNA"/>
</dbReference>
<dbReference type="GO" id="GO:0003677">
    <property type="term" value="F:DNA binding"/>
    <property type="evidence" value="ECO:0007669"/>
    <property type="project" value="UniProtKB-KW"/>
</dbReference>
<feature type="compositionally biased region" description="Polar residues" evidence="6">
    <location>
        <begin position="254"/>
        <end position="274"/>
    </location>
</feature>
<feature type="region of interest" description="Disordered" evidence="6">
    <location>
        <begin position="438"/>
        <end position="527"/>
    </location>
</feature>
<proteinExistence type="predicted"/>
<keyword evidence="5" id="KW-0539">Nucleus</keyword>
<evidence type="ECO:0000256" key="6">
    <source>
        <dbReference type="SAM" id="MobiDB-lite"/>
    </source>
</evidence>
<organism evidence="8 9">
    <name type="scientific">Cryptosporidium ubiquitum</name>
    <dbReference type="NCBI Taxonomy" id="857276"/>
    <lineage>
        <taxon>Eukaryota</taxon>
        <taxon>Sar</taxon>
        <taxon>Alveolata</taxon>
        <taxon>Apicomplexa</taxon>
        <taxon>Conoidasida</taxon>
        <taxon>Coccidia</taxon>
        <taxon>Eucoccidiorida</taxon>
        <taxon>Eimeriorina</taxon>
        <taxon>Cryptosporidiidae</taxon>
        <taxon>Cryptosporidium</taxon>
    </lineage>
</organism>
<feature type="compositionally biased region" description="Polar residues" evidence="6">
    <location>
        <begin position="478"/>
        <end position="498"/>
    </location>
</feature>
<feature type="domain" description="AP2/ERF" evidence="7">
    <location>
        <begin position="279"/>
        <end position="326"/>
    </location>
</feature>
<dbReference type="Pfam" id="PF00847">
    <property type="entry name" value="AP2"/>
    <property type="match status" value="3"/>
</dbReference>
<evidence type="ECO:0000256" key="4">
    <source>
        <dbReference type="ARBA" id="ARBA00023163"/>
    </source>
</evidence>
<feature type="region of interest" description="Disordered" evidence="6">
    <location>
        <begin position="254"/>
        <end position="278"/>
    </location>
</feature>
<accession>A0A1J4MGT5</accession>